<sequence>MTLLNIADMLSDILELQDVYAGTIDGNLDKCVGVYNAKTSKPQRICIGGKACTKTLEKHISVLIHWTDAPTQAEIKAQSVLDILSDIRQHKADGFMVKYLECKEPVSVGRDERGVCEYVIEATVYYERNE</sequence>
<dbReference type="EMBL" id="BK015736">
    <property type="protein sequence ID" value="DAE22694.1"/>
    <property type="molecule type" value="Genomic_DNA"/>
</dbReference>
<name>A0A8S5QU22_9VIRU</name>
<protein>
    <submittedName>
        <fullName evidence="1">Uncharacterized protein</fullName>
    </submittedName>
</protein>
<dbReference type="InterPro" id="IPR024411">
    <property type="entry name" value="Tail_terminator_phage"/>
</dbReference>
<proteinExistence type="predicted"/>
<dbReference type="Pfam" id="PF12691">
    <property type="entry name" value="Phage_tail_terminator_6"/>
    <property type="match status" value="1"/>
</dbReference>
<accession>A0A8S5QU22</accession>
<evidence type="ECO:0000313" key="1">
    <source>
        <dbReference type="EMBL" id="DAE22694.1"/>
    </source>
</evidence>
<reference evidence="1" key="1">
    <citation type="journal article" date="2021" name="Proc. Natl. Acad. Sci. U.S.A.">
        <title>A Catalog of Tens of Thousands of Viruses from Human Metagenomes Reveals Hidden Associations with Chronic Diseases.</title>
        <authorList>
            <person name="Tisza M.J."/>
            <person name="Buck C.B."/>
        </authorList>
    </citation>
    <scope>NUCLEOTIDE SEQUENCE</scope>
    <source>
        <strain evidence="1">CtfRs3</strain>
    </source>
</reference>
<organism evidence="1">
    <name type="scientific">Phage sp. ctfRs3</name>
    <dbReference type="NCBI Taxonomy" id="2826751"/>
    <lineage>
        <taxon>Viruses</taxon>
    </lineage>
</organism>